<dbReference type="PANTHER" id="PTHR11082">
    <property type="entry name" value="TRNA-DIHYDROURIDINE SYNTHASE"/>
    <property type="match status" value="1"/>
</dbReference>
<dbReference type="Gene3D" id="3.20.20.70">
    <property type="entry name" value="Aldolase class I"/>
    <property type="match status" value="1"/>
</dbReference>
<keyword evidence="3" id="KW-0288">FMN</keyword>
<comment type="catalytic activity">
    <reaction evidence="15">
        <text>a 5,6-dihydrouridine in mRNA + NADP(+) = a uridine in mRNA + NADPH + H(+)</text>
        <dbReference type="Rhea" id="RHEA:69855"/>
        <dbReference type="Rhea" id="RHEA-COMP:14658"/>
        <dbReference type="Rhea" id="RHEA-COMP:17789"/>
        <dbReference type="ChEBI" id="CHEBI:15378"/>
        <dbReference type="ChEBI" id="CHEBI:57783"/>
        <dbReference type="ChEBI" id="CHEBI:58349"/>
        <dbReference type="ChEBI" id="CHEBI:65315"/>
        <dbReference type="ChEBI" id="CHEBI:74443"/>
    </reaction>
    <physiologicalReaction direction="right-to-left" evidence="15">
        <dbReference type="Rhea" id="RHEA:69857"/>
    </physiologicalReaction>
</comment>
<dbReference type="Proteomes" id="UP000245771">
    <property type="component" value="Unassembled WGS sequence"/>
</dbReference>
<dbReference type="Pfam" id="PF01207">
    <property type="entry name" value="Dus"/>
    <property type="match status" value="2"/>
</dbReference>
<evidence type="ECO:0000313" key="20">
    <source>
        <dbReference type="Proteomes" id="UP000245771"/>
    </source>
</evidence>
<sequence>MPAAVIPKDDDPSTPILALDAFPPTGEPEHKKLSSWDLFASMGSPKFVVAPMVDQSELAWRILSRRHGAQLVYTPMINSRRFSQMTASHGPEHDVDFWIAKDKALQEEGAQSIEFKPGESSAECLKSSSIDTDEPVIVQFCGNDPELLLQSAKIVEPYCQAVDLNLGCPQHIAKRGHYGSFLQSDWQLIFRLINTLHINLKVPVTAKMRVFDCVDRTVAYAKMLERAGAQIITVHGRTREMKGHNTGLADWQKIKAVKNAVKVPVLANGNILYHEDVQRALDITGADGVMSAEGNLYNPTIFAEAPTSPTDMFPLSPAFPFPRLINLIREYLDICERLHTPTAGSAIKAHLFRLARPALEVHRDLRPMLGQASLDLKATGRARFKAFYAFVDRLAELLEADEKMSDYTTKIAEAQAQQTPTFSWQAATGGNDPNYVPHWLAQPYYRKAMPPKEEVGEAAEVRKEKRKLRLEQTALLSKEKGAANSGGLTTINDIQAQDEESTIKSDKVATDAESNKRVRDDYEDAQRLKTEANSLFEKSNYDEAILRYTDALGNLPPRPKKRESDENDEDQEVEAVQDEDSVKARKLRSIIYANIAACHSKLEQHKETVKACNESLKDDPDYVKALHRRAQANEQIGTWSSLTSAMEDLKQIQSLPHPPSLHASLRTTIARLQPKIEETSAREKEEMMRKLKGVGDSMLGWFGLSTDNFQLQQGQGGGYSLNFVNNPKK</sequence>
<dbReference type="InterPro" id="IPR035587">
    <property type="entry name" value="DUS-like_FMN-bd"/>
</dbReference>
<evidence type="ECO:0000256" key="3">
    <source>
        <dbReference type="ARBA" id="ARBA00022643"/>
    </source>
</evidence>
<evidence type="ECO:0000256" key="4">
    <source>
        <dbReference type="ARBA" id="ARBA00022664"/>
    </source>
</evidence>
<evidence type="ECO:0000256" key="12">
    <source>
        <dbReference type="ARBA" id="ARBA00047652"/>
    </source>
</evidence>
<dbReference type="GO" id="GO:0050660">
    <property type="term" value="F:flavin adenine dinucleotide binding"/>
    <property type="evidence" value="ECO:0007669"/>
    <property type="project" value="InterPro"/>
</dbReference>
<keyword evidence="20" id="KW-1185">Reference proteome</keyword>
<dbReference type="EMBL" id="KZ819603">
    <property type="protein sequence ID" value="PWN35979.1"/>
    <property type="molecule type" value="Genomic_DNA"/>
</dbReference>
<dbReference type="SUPFAM" id="SSF51395">
    <property type="entry name" value="FMN-linked oxidoreductases"/>
    <property type="match status" value="1"/>
</dbReference>
<gene>
    <name evidence="19" type="ORF">FA14DRAFT_134453</name>
</gene>
<comment type="catalytic activity">
    <reaction evidence="13">
        <text>a 5,6-dihydrouridine in mRNA + NAD(+) = a uridine in mRNA + NADH + H(+)</text>
        <dbReference type="Rhea" id="RHEA:69851"/>
        <dbReference type="Rhea" id="RHEA-COMP:14658"/>
        <dbReference type="Rhea" id="RHEA-COMP:17789"/>
        <dbReference type="ChEBI" id="CHEBI:15378"/>
        <dbReference type="ChEBI" id="CHEBI:57540"/>
        <dbReference type="ChEBI" id="CHEBI:57945"/>
        <dbReference type="ChEBI" id="CHEBI:65315"/>
        <dbReference type="ChEBI" id="CHEBI:74443"/>
    </reaction>
    <physiologicalReaction direction="right-to-left" evidence="13">
        <dbReference type="Rhea" id="RHEA:69853"/>
    </physiologicalReaction>
</comment>
<dbReference type="RefSeq" id="XP_025356281.1">
    <property type="nucleotide sequence ID" value="XM_025496983.1"/>
</dbReference>
<comment type="similarity">
    <text evidence="9">Belongs to the Dus family. Dus1 subfamily.</text>
</comment>
<feature type="compositionally biased region" description="Basic and acidic residues" evidence="17">
    <location>
        <begin position="501"/>
        <end position="522"/>
    </location>
</feature>
<accession>A0A316VED6</accession>
<name>A0A316VED6_9BASI</name>
<proteinExistence type="inferred from homology"/>
<feature type="domain" description="DUS-like FMN-binding" evidence="18">
    <location>
        <begin position="126"/>
        <end position="355"/>
    </location>
</feature>
<dbReference type="GO" id="GO:0006397">
    <property type="term" value="P:mRNA processing"/>
    <property type="evidence" value="ECO:0007669"/>
    <property type="project" value="UniProtKB-KW"/>
</dbReference>
<dbReference type="PANTHER" id="PTHR11082:SF5">
    <property type="entry name" value="TRNA-DIHYDROURIDINE(16_17) SYNTHASE [NAD(P)(+)]-LIKE"/>
    <property type="match status" value="1"/>
</dbReference>
<evidence type="ECO:0000256" key="15">
    <source>
        <dbReference type="ARBA" id="ARBA00049447"/>
    </source>
</evidence>
<keyword evidence="4" id="KW-0507">mRNA processing</keyword>
<dbReference type="SMART" id="SM00028">
    <property type="entry name" value="TPR"/>
    <property type="match status" value="2"/>
</dbReference>
<evidence type="ECO:0000259" key="18">
    <source>
        <dbReference type="Pfam" id="PF01207"/>
    </source>
</evidence>
<evidence type="ECO:0000313" key="19">
    <source>
        <dbReference type="EMBL" id="PWN35979.1"/>
    </source>
</evidence>
<dbReference type="SUPFAM" id="SSF48452">
    <property type="entry name" value="TPR-like"/>
    <property type="match status" value="1"/>
</dbReference>
<feature type="region of interest" description="Disordered" evidence="17">
    <location>
        <begin position="499"/>
        <end position="522"/>
    </location>
</feature>
<reference evidence="19 20" key="1">
    <citation type="journal article" date="2018" name="Mol. Biol. Evol.">
        <title>Broad Genomic Sampling Reveals a Smut Pathogenic Ancestry of the Fungal Clade Ustilaginomycotina.</title>
        <authorList>
            <person name="Kijpornyongpan T."/>
            <person name="Mondo S.J."/>
            <person name="Barry K."/>
            <person name="Sandor L."/>
            <person name="Lee J."/>
            <person name="Lipzen A."/>
            <person name="Pangilinan J."/>
            <person name="LaButti K."/>
            <person name="Hainaut M."/>
            <person name="Henrissat B."/>
            <person name="Grigoriev I.V."/>
            <person name="Spatafora J.W."/>
            <person name="Aime M.C."/>
        </authorList>
    </citation>
    <scope>NUCLEOTIDE SEQUENCE [LARGE SCALE GENOMIC DNA]</scope>
    <source>
        <strain evidence="19 20">MCA 3882</strain>
    </source>
</reference>
<evidence type="ECO:0000256" key="6">
    <source>
        <dbReference type="ARBA" id="ARBA00022857"/>
    </source>
</evidence>
<evidence type="ECO:0000256" key="13">
    <source>
        <dbReference type="ARBA" id="ARBA00048342"/>
    </source>
</evidence>
<evidence type="ECO:0000256" key="1">
    <source>
        <dbReference type="ARBA" id="ARBA00001917"/>
    </source>
</evidence>
<dbReference type="InterPro" id="IPR011990">
    <property type="entry name" value="TPR-like_helical_dom_sf"/>
</dbReference>
<evidence type="ECO:0000256" key="9">
    <source>
        <dbReference type="ARBA" id="ARBA00038313"/>
    </source>
</evidence>
<feature type="compositionally biased region" description="Acidic residues" evidence="17">
    <location>
        <begin position="565"/>
        <end position="579"/>
    </location>
</feature>
<feature type="domain" description="DUS-like FMN-binding" evidence="18">
    <location>
        <begin position="49"/>
        <end position="84"/>
    </location>
</feature>
<dbReference type="OrthoDB" id="272303at2759"/>
<dbReference type="Gene3D" id="1.25.40.10">
    <property type="entry name" value="Tetratricopeptide repeat domain"/>
    <property type="match status" value="1"/>
</dbReference>
<dbReference type="InterPro" id="IPR018517">
    <property type="entry name" value="tRNA_hU_synthase_CS"/>
</dbReference>
<dbReference type="STRING" id="1280837.A0A316VED6"/>
<dbReference type="AlphaFoldDB" id="A0A316VED6"/>
<dbReference type="InterPro" id="IPR019734">
    <property type="entry name" value="TPR_rpt"/>
</dbReference>
<dbReference type="PROSITE" id="PS01136">
    <property type="entry name" value="UPF0034"/>
    <property type="match status" value="1"/>
</dbReference>
<evidence type="ECO:0000256" key="17">
    <source>
        <dbReference type="SAM" id="MobiDB-lite"/>
    </source>
</evidence>
<keyword evidence="2" id="KW-0285">Flavoprotein</keyword>
<evidence type="ECO:0000256" key="14">
    <source>
        <dbReference type="ARBA" id="ARBA00048934"/>
    </source>
</evidence>
<dbReference type="GO" id="GO:0017150">
    <property type="term" value="F:tRNA dihydrouridine synthase activity"/>
    <property type="evidence" value="ECO:0007669"/>
    <property type="project" value="InterPro"/>
</dbReference>
<keyword evidence="6" id="KW-0521">NADP</keyword>
<evidence type="ECO:0000256" key="2">
    <source>
        <dbReference type="ARBA" id="ARBA00022630"/>
    </source>
</evidence>
<dbReference type="GeneID" id="37018764"/>
<comment type="catalytic activity">
    <reaction evidence="11">
        <text>5,6-dihydrouridine(17) in tRNA + NAD(+) = uridine(17) in tRNA + NADH + H(+)</text>
        <dbReference type="Rhea" id="RHEA:53372"/>
        <dbReference type="Rhea" id="RHEA-COMP:13541"/>
        <dbReference type="Rhea" id="RHEA-COMP:13542"/>
        <dbReference type="ChEBI" id="CHEBI:15378"/>
        <dbReference type="ChEBI" id="CHEBI:57540"/>
        <dbReference type="ChEBI" id="CHEBI:57945"/>
        <dbReference type="ChEBI" id="CHEBI:65315"/>
        <dbReference type="ChEBI" id="CHEBI:74443"/>
        <dbReference type="EC" id="1.3.1.88"/>
    </reaction>
    <physiologicalReaction direction="right-to-left" evidence="11">
        <dbReference type="Rhea" id="RHEA:53374"/>
    </physiologicalReaction>
</comment>
<evidence type="ECO:0000256" key="7">
    <source>
        <dbReference type="ARBA" id="ARBA00023002"/>
    </source>
</evidence>
<evidence type="ECO:0000256" key="8">
    <source>
        <dbReference type="ARBA" id="ARBA00023027"/>
    </source>
</evidence>
<feature type="region of interest" description="Disordered" evidence="17">
    <location>
        <begin position="550"/>
        <end position="580"/>
    </location>
</feature>
<evidence type="ECO:0000256" key="5">
    <source>
        <dbReference type="ARBA" id="ARBA00022694"/>
    </source>
</evidence>
<keyword evidence="8" id="KW-0520">NAD</keyword>
<evidence type="ECO:0000256" key="11">
    <source>
        <dbReference type="ARBA" id="ARBA00047287"/>
    </source>
</evidence>
<keyword evidence="7" id="KW-0560">Oxidoreductase</keyword>
<comment type="cofactor">
    <cofactor evidence="1">
        <name>FMN</name>
        <dbReference type="ChEBI" id="CHEBI:58210"/>
    </cofactor>
</comment>
<evidence type="ECO:0000256" key="16">
    <source>
        <dbReference type="ARBA" id="ARBA00049467"/>
    </source>
</evidence>
<dbReference type="CDD" id="cd02801">
    <property type="entry name" value="DUS_like_FMN"/>
    <property type="match status" value="1"/>
</dbReference>
<protein>
    <recommendedName>
        <fullName evidence="10">tRNA-dihydrouridine(16/17) synthase [NAD(P)(+)]</fullName>
        <ecNumber evidence="10">1.3.1.88</ecNumber>
    </recommendedName>
</protein>
<comment type="catalytic activity">
    <reaction evidence="12">
        <text>5,6-dihydrouridine(16) in tRNA + NADP(+) = uridine(16) in tRNA + NADPH + H(+)</text>
        <dbReference type="Rhea" id="RHEA:53376"/>
        <dbReference type="Rhea" id="RHEA-COMP:13543"/>
        <dbReference type="Rhea" id="RHEA-COMP:13544"/>
        <dbReference type="ChEBI" id="CHEBI:15378"/>
        <dbReference type="ChEBI" id="CHEBI:57783"/>
        <dbReference type="ChEBI" id="CHEBI:58349"/>
        <dbReference type="ChEBI" id="CHEBI:65315"/>
        <dbReference type="ChEBI" id="CHEBI:74443"/>
        <dbReference type="EC" id="1.3.1.88"/>
    </reaction>
    <physiologicalReaction direction="right-to-left" evidence="12">
        <dbReference type="Rhea" id="RHEA:53378"/>
    </physiologicalReaction>
</comment>
<keyword evidence="5" id="KW-0819">tRNA processing</keyword>
<dbReference type="EC" id="1.3.1.88" evidence="10"/>
<comment type="catalytic activity">
    <reaction evidence="14">
        <text>5,6-dihydrouridine(16) in tRNA + NAD(+) = uridine(16) in tRNA + NADH + H(+)</text>
        <dbReference type="Rhea" id="RHEA:53380"/>
        <dbReference type="Rhea" id="RHEA-COMP:13543"/>
        <dbReference type="Rhea" id="RHEA-COMP:13544"/>
        <dbReference type="ChEBI" id="CHEBI:15378"/>
        <dbReference type="ChEBI" id="CHEBI:57540"/>
        <dbReference type="ChEBI" id="CHEBI:57945"/>
        <dbReference type="ChEBI" id="CHEBI:65315"/>
        <dbReference type="ChEBI" id="CHEBI:74443"/>
        <dbReference type="EC" id="1.3.1.88"/>
    </reaction>
    <physiologicalReaction direction="right-to-left" evidence="14">
        <dbReference type="Rhea" id="RHEA:53382"/>
    </physiologicalReaction>
</comment>
<dbReference type="InterPro" id="IPR013785">
    <property type="entry name" value="Aldolase_TIM"/>
</dbReference>
<dbReference type="InParanoid" id="A0A316VED6"/>
<organism evidence="19 20">
    <name type="scientific">Meira miltonrushii</name>
    <dbReference type="NCBI Taxonomy" id="1280837"/>
    <lineage>
        <taxon>Eukaryota</taxon>
        <taxon>Fungi</taxon>
        <taxon>Dikarya</taxon>
        <taxon>Basidiomycota</taxon>
        <taxon>Ustilaginomycotina</taxon>
        <taxon>Exobasidiomycetes</taxon>
        <taxon>Exobasidiales</taxon>
        <taxon>Brachybasidiaceae</taxon>
        <taxon>Meira</taxon>
    </lineage>
</organism>
<dbReference type="FunCoup" id="A0A316VED6">
    <property type="interactions" value="309"/>
</dbReference>
<evidence type="ECO:0000256" key="10">
    <source>
        <dbReference type="ARBA" id="ARBA00038890"/>
    </source>
</evidence>
<comment type="catalytic activity">
    <reaction evidence="16">
        <text>5,6-dihydrouridine(17) in tRNA + NADP(+) = uridine(17) in tRNA + NADPH + H(+)</text>
        <dbReference type="Rhea" id="RHEA:53368"/>
        <dbReference type="Rhea" id="RHEA-COMP:13541"/>
        <dbReference type="Rhea" id="RHEA-COMP:13542"/>
        <dbReference type="ChEBI" id="CHEBI:15378"/>
        <dbReference type="ChEBI" id="CHEBI:57783"/>
        <dbReference type="ChEBI" id="CHEBI:58349"/>
        <dbReference type="ChEBI" id="CHEBI:65315"/>
        <dbReference type="ChEBI" id="CHEBI:74443"/>
        <dbReference type="EC" id="1.3.1.88"/>
    </reaction>
    <physiologicalReaction direction="right-to-left" evidence="16">
        <dbReference type="Rhea" id="RHEA:53370"/>
    </physiologicalReaction>
</comment>